<keyword evidence="4" id="KW-1185">Reference proteome</keyword>
<feature type="compositionally biased region" description="Basic and acidic residues" evidence="1">
    <location>
        <begin position="417"/>
        <end position="430"/>
    </location>
</feature>
<dbReference type="GO" id="GO:0009141">
    <property type="term" value="P:nucleoside triphosphate metabolic process"/>
    <property type="evidence" value="ECO:0007669"/>
    <property type="project" value="TreeGrafter"/>
</dbReference>
<dbReference type="AlphaFoldDB" id="A0AAV5RQN6"/>
<evidence type="ECO:0000256" key="1">
    <source>
        <dbReference type="SAM" id="MobiDB-lite"/>
    </source>
</evidence>
<protein>
    <submittedName>
        <fullName evidence="3">Nucleotide diphosphatase/phosphodiesterase</fullName>
    </submittedName>
</protein>
<dbReference type="Gene3D" id="3.40.720.10">
    <property type="entry name" value="Alkaline Phosphatase, subunit A"/>
    <property type="match status" value="1"/>
</dbReference>
<evidence type="ECO:0000313" key="4">
    <source>
        <dbReference type="Proteomes" id="UP001362899"/>
    </source>
</evidence>
<feature type="compositionally biased region" description="Acidic residues" evidence="1">
    <location>
        <begin position="431"/>
        <end position="452"/>
    </location>
</feature>
<dbReference type="SUPFAM" id="SSF53649">
    <property type="entry name" value="Alkaline phosphatase-like"/>
    <property type="match status" value="1"/>
</dbReference>
<dbReference type="Pfam" id="PF01663">
    <property type="entry name" value="Phosphodiest"/>
    <property type="match status" value="1"/>
</dbReference>
<feature type="region of interest" description="Disordered" evidence="1">
    <location>
        <begin position="414"/>
        <end position="479"/>
    </location>
</feature>
<feature type="transmembrane region" description="Helical" evidence="2">
    <location>
        <begin position="97"/>
        <end position="117"/>
    </location>
</feature>
<name>A0AAV5RQN6_STABA</name>
<evidence type="ECO:0000313" key="3">
    <source>
        <dbReference type="EMBL" id="GMM52834.1"/>
    </source>
</evidence>
<keyword evidence="2" id="KW-1133">Transmembrane helix</keyword>
<keyword evidence="2" id="KW-0472">Membrane</keyword>
<dbReference type="PANTHER" id="PTHR10151">
    <property type="entry name" value="ECTONUCLEOTIDE PYROPHOSPHATASE/PHOSPHODIESTERASE"/>
    <property type="match status" value="1"/>
</dbReference>
<comment type="caution">
    <text evidence="3">The sequence shown here is derived from an EMBL/GenBank/DDBJ whole genome shotgun (WGS) entry which is preliminary data.</text>
</comment>
<evidence type="ECO:0000256" key="2">
    <source>
        <dbReference type="SAM" id="Phobius"/>
    </source>
</evidence>
<gene>
    <name evidence="3" type="ORF">DASB73_037970</name>
</gene>
<keyword evidence="2" id="KW-0812">Transmembrane</keyword>
<dbReference type="GO" id="GO:0017111">
    <property type="term" value="F:ribonucleoside triphosphate phosphatase activity"/>
    <property type="evidence" value="ECO:0007669"/>
    <property type="project" value="TreeGrafter"/>
</dbReference>
<organism evidence="3 4">
    <name type="scientific">Starmerella bacillaris</name>
    <name type="common">Yeast</name>
    <name type="synonym">Candida zemplinina</name>
    <dbReference type="NCBI Taxonomy" id="1247836"/>
    <lineage>
        <taxon>Eukaryota</taxon>
        <taxon>Fungi</taxon>
        <taxon>Dikarya</taxon>
        <taxon>Ascomycota</taxon>
        <taxon>Saccharomycotina</taxon>
        <taxon>Dipodascomycetes</taxon>
        <taxon>Dipodascales</taxon>
        <taxon>Trichomonascaceae</taxon>
        <taxon>Starmerella</taxon>
    </lineage>
</organism>
<dbReference type="InterPro" id="IPR002591">
    <property type="entry name" value="Phosphodiest/P_Trfase"/>
</dbReference>
<accession>A0AAV5RQN6</accession>
<dbReference type="GO" id="GO:0047429">
    <property type="term" value="F:nucleoside triphosphate diphosphatase activity"/>
    <property type="evidence" value="ECO:0007669"/>
    <property type="project" value="TreeGrafter"/>
</dbReference>
<dbReference type="InterPro" id="IPR017850">
    <property type="entry name" value="Alkaline_phosphatase_core_sf"/>
</dbReference>
<reference evidence="3 4" key="1">
    <citation type="journal article" date="2023" name="Elife">
        <title>Identification of key yeast species and microbe-microbe interactions impacting larval growth of Drosophila in the wild.</title>
        <authorList>
            <person name="Mure A."/>
            <person name="Sugiura Y."/>
            <person name="Maeda R."/>
            <person name="Honda K."/>
            <person name="Sakurai N."/>
            <person name="Takahashi Y."/>
            <person name="Watada M."/>
            <person name="Katoh T."/>
            <person name="Gotoh A."/>
            <person name="Gotoh Y."/>
            <person name="Taniguchi I."/>
            <person name="Nakamura K."/>
            <person name="Hayashi T."/>
            <person name="Katayama T."/>
            <person name="Uemura T."/>
            <person name="Hattori Y."/>
        </authorList>
    </citation>
    <scope>NUCLEOTIDE SEQUENCE [LARGE SCALE GENOMIC DNA]</scope>
    <source>
        <strain evidence="3 4">SB-73</strain>
    </source>
</reference>
<dbReference type="EMBL" id="BTGC01000008">
    <property type="protein sequence ID" value="GMM52834.1"/>
    <property type="molecule type" value="Genomic_DNA"/>
</dbReference>
<proteinExistence type="predicted"/>
<dbReference type="PANTHER" id="PTHR10151:SF120">
    <property type="entry name" value="BIS(5'-ADENOSYL)-TRIPHOSPHATASE"/>
    <property type="match status" value="1"/>
</dbReference>
<dbReference type="Proteomes" id="UP001362899">
    <property type="component" value="Unassembled WGS sequence"/>
</dbReference>
<sequence>MGKGDIILLPTNRERVNILPKMSKYQKLAPYNDSDEDEDSVALILGQKPPRLARFGGSEYVELENLNPEGEALEGNDKVKDVQAKFNKNINKGSKKLIIFIMMGLFVVVGICVHTSIYRHNHRPPPRGSVLAVPLDRNVLLSNGTHQFKRTTLLISLSGMHPHYLSDMRTPFLNKFVQKSCVVPYMMPSFPSETFPNHWTLITGLYPINHGIVSDTFYDEEADIYFNASDPNTYTNREVWGGEPIWTTLKKQNISTAVNMWPGADANWGEDGPDEVTGFDKDQPLEEKTAQIIEWLDREEPPQLMMAYLPNVDTAGRNTGIASTDLIAACLQVDGMLQNVMNALVKRNLTEVVNLVIVSDHGMAPTSEDRLLFLDDIIENLDNTTFVSDGPLVGLNFDTKDDMLDAYRSAQDFAAGNRDDKNDKNNKNQDSDDEDSDDDSHDDDDDLEDDIEDRSVAMHPVNKKKKQPKPKDIGFSVHKSNGLPRQWHFTTNVLTERINPDSVPVYGRYRNRLSQLYIVPEIGWTVTTHAAYDNASQRHLPNGLPGYDNHATLMRAFFAATGPAFPKGRYRPFENTDLYSGLCRSLGAIPVNGTDGDFGLVPLHRGDITDEEYPGLPFDTHTLLYSSFDDFYKEVKDSQK</sequence>
<dbReference type="CDD" id="cd16018">
    <property type="entry name" value="Enpp"/>
    <property type="match status" value="1"/>
</dbReference>